<proteinExistence type="inferred from homology"/>
<protein>
    <recommendedName>
        <fullName evidence="8">Protein-methionine-sulfoxide reductase heme-binding subunit MsrQ</fullName>
    </recommendedName>
    <alternativeName>
        <fullName evidence="8">Flavocytochrome MsrQ</fullName>
    </alternativeName>
</protein>
<comment type="subunit">
    <text evidence="8">Heterodimer of a catalytic subunit (MsrP) and a heme-binding subunit (MsrQ).</text>
</comment>
<evidence type="ECO:0000256" key="4">
    <source>
        <dbReference type="ARBA" id="ARBA00022692"/>
    </source>
</evidence>
<reference evidence="10 11" key="1">
    <citation type="submission" date="2020-11" db="EMBL/GenBank/DDBJ databases">
        <title>Vibrio nitrifigilis sp. nov., a marine nitrogen-fixing bacterium isolated from the lagoon sediment of an islet inside an atoll.</title>
        <authorList>
            <person name="Wang L.-T."/>
            <person name="Shieh W.Y."/>
        </authorList>
    </citation>
    <scope>NUCLEOTIDE SEQUENCE [LARGE SCALE GENOMIC DNA]</scope>
    <source>
        <strain evidence="10 11">NFV-1</strain>
    </source>
</reference>
<comment type="function">
    <text evidence="8">Part of the MsrPQ system that repairs oxidized periplasmic proteins containing methionine sulfoxide residues (Met-O), using respiratory chain electrons. Thus protects these proteins from oxidative-stress damage caused by reactive species of oxygen and chlorine generated by the host defense mechanisms. MsrPQ is essential for the maintenance of envelope integrity under bleach stress, rescuing a wide series of structurally unrelated periplasmic proteins from methionine oxidation. MsrQ provides electrons for reduction to the reductase catalytic subunit MsrP, using the quinone pool of the respiratory chain.</text>
</comment>
<keyword evidence="3 8" id="KW-0349">Heme</keyword>
<comment type="subcellular location">
    <subcellularLocation>
        <location evidence="8">Cell membrane</location>
        <topology evidence="8">Multi-pass membrane protein</topology>
    </subcellularLocation>
    <subcellularLocation>
        <location evidence="1">Membrane</location>
        <topology evidence="1">Multi-pass membrane protein</topology>
    </subcellularLocation>
</comment>
<feature type="domain" description="Ferric oxidoreductase" evidence="9">
    <location>
        <begin position="54"/>
        <end position="165"/>
    </location>
</feature>
<sequence>MAFRYTLRFSHWQRIGLKTGIHLLAFGWLCWTFWLGVQDRLGADPVNGLLHFTGFGAINLLLITLSLSTVSRYLGGELMRFRRLIGIYTFVYALCHLLTFAVFILGLDINRLGNEIADRPYITVGFSAVIILLALTITSPNRIRKNMGRHWQQLHNLVYIALFLMLLHFTWAEKTPWGPPIYYWVLGAAIMLPKAGKIKRLLTRKPLR</sequence>
<keyword evidence="8" id="KW-1003">Cell membrane</keyword>
<keyword evidence="5 8" id="KW-1133">Transmembrane helix</keyword>
<feature type="transmembrane region" description="Helical" evidence="8">
    <location>
        <begin position="87"/>
        <end position="109"/>
    </location>
</feature>
<accession>A0ABS0GJ96</accession>
<comment type="cofactor">
    <cofactor evidence="8">
        <name>heme b</name>
        <dbReference type="ChEBI" id="CHEBI:60344"/>
    </cofactor>
    <text evidence="8">Binds 1 heme b (iron(II)-protoporphyrin IX) group per subunit.</text>
</comment>
<comment type="cofactor">
    <cofactor evidence="8">
        <name>FMN</name>
        <dbReference type="ChEBI" id="CHEBI:58210"/>
    </cofactor>
    <text evidence="8">Binds 1 FMN per subunit.</text>
</comment>
<feature type="transmembrane region" description="Helical" evidence="8">
    <location>
        <begin position="20"/>
        <end position="37"/>
    </location>
</feature>
<evidence type="ECO:0000256" key="8">
    <source>
        <dbReference type="HAMAP-Rule" id="MF_01207"/>
    </source>
</evidence>
<dbReference type="PANTHER" id="PTHR36964">
    <property type="entry name" value="PROTEIN-METHIONINE-SULFOXIDE REDUCTASE HEME-BINDING SUBUNIT MSRQ"/>
    <property type="match status" value="1"/>
</dbReference>
<keyword evidence="11" id="KW-1185">Reference proteome</keyword>
<dbReference type="EMBL" id="JADPMR010000004">
    <property type="protein sequence ID" value="MBF9002511.1"/>
    <property type="molecule type" value="Genomic_DNA"/>
</dbReference>
<keyword evidence="8" id="KW-0249">Electron transport</keyword>
<feature type="transmembrane region" description="Helical" evidence="8">
    <location>
        <begin position="181"/>
        <end position="198"/>
    </location>
</feature>
<dbReference type="Pfam" id="PF01794">
    <property type="entry name" value="Ferric_reduct"/>
    <property type="match status" value="1"/>
</dbReference>
<feature type="transmembrane region" description="Helical" evidence="8">
    <location>
        <begin position="151"/>
        <end position="169"/>
    </location>
</feature>
<evidence type="ECO:0000256" key="2">
    <source>
        <dbReference type="ARBA" id="ARBA00022448"/>
    </source>
</evidence>
<dbReference type="Proteomes" id="UP000597206">
    <property type="component" value="Unassembled WGS sequence"/>
</dbReference>
<evidence type="ECO:0000259" key="9">
    <source>
        <dbReference type="Pfam" id="PF01794"/>
    </source>
</evidence>
<dbReference type="RefSeq" id="WP_196124394.1">
    <property type="nucleotide sequence ID" value="NZ_JADPMR010000004.1"/>
</dbReference>
<keyword evidence="8" id="KW-0479">Metal-binding</keyword>
<evidence type="ECO:0000256" key="7">
    <source>
        <dbReference type="ARBA" id="ARBA00023136"/>
    </source>
</evidence>
<evidence type="ECO:0000256" key="5">
    <source>
        <dbReference type="ARBA" id="ARBA00022989"/>
    </source>
</evidence>
<evidence type="ECO:0000313" key="11">
    <source>
        <dbReference type="Proteomes" id="UP000597206"/>
    </source>
</evidence>
<keyword evidence="6 8" id="KW-0408">Iron</keyword>
<keyword evidence="2 8" id="KW-0813">Transport</keyword>
<feature type="transmembrane region" description="Helical" evidence="8">
    <location>
        <begin position="49"/>
        <end position="75"/>
    </location>
</feature>
<dbReference type="PANTHER" id="PTHR36964:SF1">
    <property type="entry name" value="PROTEIN-METHIONINE-SULFOXIDE REDUCTASE HEME-BINDING SUBUNIT MSRQ"/>
    <property type="match status" value="1"/>
</dbReference>
<feature type="transmembrane region" description="Helical" evidence="8">
    <location>
        <begin position="121"/>
        <end position="139"/>
    </location>
</feature>
<name>A0ABS0GJ96_9VIBR</name>
<dbReference type="InterPro" id="IPR013130">
    <property type="entry name" value="Fe3_Rdtase_TM_dom"/>
</dbReference>
<evidence type="ECO:0000256" key="3">
    <source>
        <dbReference type="ARBA" id="ARBA00022617"/>
    </source>
</evidence>
<dbReference type="InterPro" id="IPR022837">
    <property type="entry name" value="MsrQ-like"/>
</dbReference>
<comment type="similarity">
    <text evidence="8">Belongs to the MsrQ family.</text>
</comment>
<evidence type="ECO:0000256" key="6">
    <source>
        <dbReference type="ARBA" id="ARBA00023004"/>
    </source>
</evidence>
<keyword evidence="4 8" id="KW-0812">Transmembrane</keyword>
<evidence type="ECO:0000256" key="1">
    <source>
        <dbReference type="ARBA" id="ARBA00004141"/>
    </source>
</evidence>
<keyword evidence="8" id="KW-0288">FMN</keyword>
<comment type="caution">
    <text evidence="10">The sequence shown here is derived from an EMBL/GenBank/DDBJ whole genome shotgun (WGS) entry which is preliminary data.</text>
</comment>
<gene>
    <name evidence="8" type="primary">msrQ</name>
    <name evidence="10" type="ORF">I1A42_18730</name>
</gene>
<keyword evidence="8" id="KW-0285">Flavoprotein</keyword>
<organism evidence="10 11">
    <name type="scientific">Vibrio nitrifigilis</name>
    <dbReference type="NCBI Taxonomy" id="2789781"/>
    <lineage>
        <taxon>Bacteria</taxon>
        <taxon>Pseudomonadati</taxon>
        <taxon>Pseudomonadota</taxon>
        <taxon>Gammaproteobacteria</taxon>
        <taxon>Vibrionales</taxon>
        <taxon>Vibrionaceae</taxon>
        <taxon>Vibrio</taxon>
    </lineage>
</organism>
<keyword evidence="7 8" id="KW-0472">Membrane</keyword>
<evidence type="ECO:0000313" key="10">
    <source>
        <dbReference type="EMBL" id="MBF9002511.1"/>
    </source>
</evidence>
<dbReference type="HAMAP" id="MF_01207">
    <property type="entry name" value="MsrQ"/>
    <property type="match status" value="1"/>
</dbReference>